<feature type="region of interest" description="Disordered" evidence="4">
    <location>
        <begin position="812"/>
        <end position="910"/>
    </location>
</feature>
<dbReference type="Proteomes" id="UP001162156">
    <property type="component" value="Unassembled WGS sequence"/>
</dbReference>
<evidence type="ECO:0000256" key="3">
    <source>
        <dbReference type="SAM" id="Coils"/>
    </source>
</evidence>
<feature type="region of interest" description="Disordered" evidence="4">
    <location>
        <begin position="67"/>
        <end position="165"/>
    </location>
</feature>
<dbReference type="GO" id="GO:0003729">
    <property type="term" value="F:mRNA binding"/>
    <property type="evidence" value="ECO:0007669"/>
    <property type="project" value="TreeGrafter"/>
</dbReference>
<feature type="compositionally biased region" description="Polar residues" evidence="4">
    <location>
        <begin position="465"/>
        <end position="476"/>
    </location>
</feature>
<dbReference type="PANTHER" id="PTHR12269:SF1">
    <property type="entry name" value="EUKARYOTIC TRANSLATION INITIATION FACTOR 4E TRANSPORTER"/>
    <property type="match status" value="1"/>
</dbReference>
<keyword evidence="6" id="KW-1185">Reference proteome</keyword>
<dbReference type="GO" id="GO:0036464">
    <property type="term" value="C:cytoplasmic ribonucleoprotein granule"/>
    <property type="evidence" value="ECO:0007669"/>
    <property type="project" value="UniProtKB-ARBA"/>
</dbReference>
<dbReference type="AlphaFoldDB" id="A0AAV8XEA7"/>
<organism evidence="5 6">
    <name type="scientific">Rhamnusium bicolor</name>
    <dbReference type="NCBI Taxonomy" id="1586634"/>
    <lineage>
        <taxon>Eukaryota</taxon>
        <taxon>Metazoa</taxon>
        <taxon>Ecdysozoa</taxon>
        <taxon>Arthropoda</taxon>
        <taxon>Hexapoda</taxon>
        <taxon>Insecta</taxon>
        <taxon>Pterygota</taxon>
        <taxon>Neoptera</taxon>
        <taxon>Endopterygota</taxon>
        <taxon>Coleoptera</taxon>
        <taxon>Polyphaga</taxon>
        <taxon>Cucujiformia</taxon>
        <taxon>Chrysomeloidea</taxon>
        <taxon>Cerambycidae</taxon>
        <taxon>Lepturinae</taxon>
        <taxon>Rhagiini</taxon>
        <taxon>Rhamnusium</taxon>
    </lineage>
</organism>
<evidence type="ECO:0000256" key="1">
    <source>
        <dbReference type="ARBA" id="ARBA00004496"/>
    </source>
</evidence>
<dbReference type="GO" id="GO:0017148">
    <property type="term" value="P:negative regulation of translation"/>
    <property type="evidence" value="ECO:0007669"/>
    <property type="project" value="TreeGrafter"/>
</dbReference>
<accession>A0AAV8XEA7</accession>
<feature type="region of interest" description="Disordered" evidence="4">
    <location>
        <begin position="745"/>
        <end position="781"/>
    </location>
</feature>
<evidence type="ECO:0008006" key="7">
    <source>
        <dbReference type="Google" id="ProtNLM"/>
    </source>
</evidence>
<feature type="compositionally biased region" description="Low complexity" evidence="4">
    <location>
        <begin position="812"/>
        <end position="826"/>
    </location>
</feature>
<feature type="compositionally biased region" description="Basic and acidic residues" evidence="4">
    <location>
        <begin position="284"/>
        <end position="306"/>
    </location>
</feature>
<feature type="compositionally biased region" description="Low complexity" evidence="4">
    <location>
        <begin position="896"/>
        <end position="909"/>
    </location>
</feature>
<comment type="subcellular location">
    <subcellularLocation>
        <location evidence="1">Cytoplasm</location>
    </subcellularLocation>
</comment>
<gene>
    <name evidence="5" type="ORF">NQ314_012160</name>
</gene>
<comment type="caution">
    <text evidence="5">The sequence shown here is derived from an EMBL/GenBank/DDBJ whole genome shotgun (WGS) entry which is preliminary data.</text>
</comment>
<dbReference type="PANTHER" id="PTHR12269">
    <property type="entry name" value="EUKARYOTIC TRANSLATION INITIATION FACTOR 4E TRANSPORTER"/>
    <property type="match status" value="1"/>
</dbReference>
<evidence type="ECO:0000313" key="6">
    <source>
        <dbReference type="Proteomes" id="UP001162156"/>
    </source>
</evidence>
<protein>
    <recommendedName>
        <fullName evidence="7">Eukaryotic translation initiation factor 4E transporter</fullName>
    </recommendedName>
</protein>
<reference evidence="5" key="1">
    <citation type="journal article" date="2023" name="Insect Mol. Biol.">
        <title>Genome sequencing provides insights into the evolution of gene families encoding plant cell wall-degrading enzymes in longhorned beetles.</title>
        <authorList>
            <person name="Shin N.R."/>
            <person name="Okamura Y."/>
            <person name="Kirsch R."/>
            <person name="Pauchet Y."/>
        </authorList>
    </citation>
    <scope>NUCLEOTIDE SEQUENCE</scope>
    <source>
        <strain evidence="5">RBIC_L_NR</strain>
    </source>
</reference>
<feature type="compositionally biased region" description="Basic residues" evidence="4">
    <location>
        <begin position="1"/>
        <end position="17"/>
    </location>
</feature>
<proteinExistence type="predicted"/>
<evidence type="ECO:0000256" key="4">
    <source>
        <dbReference type="SAM" id="MobiDB-lite"/>
    </source>
</evidence>
<feature type="compositionally biased region" description="Polar residues" evidence="4">
    <location>
        <begin position="323"/>
        <end position="349"/>
    </location>
</feature>
<feature type="compositionally biased region" description="Basic and acidic residues" evidence="4">
    <location>
        <begin position="92"/>
        <end position="112"/>
    </location>
</feature>
<feature type="compositionally biased region" description="Basic and acidic residues" evidence="4">
    <location>
        <begin position="67"/>
        <end position="82"/>
    </location>
</feature>
<feature type="compositionally biased region" description="Polar residues" evidence="4">
    <location>
        <begin position="848"/>
        <end position="870"/>
    </location>
</feature>
<feature type="region of interest" description="Disordered" evidence="4">
    <location>
        <begin position="1"/>
        <end position="30"/>
    </location>
</feature>
<dbReference type="EMBL" id="JANEYF010003374">
    <property type="protein sequence ID" value="KAJ8936844.1"/>
    <property type="molecule type" value="Genomic_DNA"/>
</dbReference>
<sequence length="1002" mass="112676">MVMQNRKRQQKPRVKRVSWRDEQMEGMSVSDVPEFTDPAILVVREIVKIRYTKDELIKLRDAPLSKKKPDFFDASEVKKSETPTENGPRSGDIPDHRRRPGDPRERIRKENDGIVLSPQRRSFNSGCFVPVRDTTRTNRPHSPLGGKNESSHIGVREIQTGTRRIGSGRILRDSWDFNEKSESGDNDYGFRGQQRNNDREDKYERRSFGRDFDINRDRENNNKDNRRNGRYDRRRISENREQEEPEWFSGGPVSQNDTIELRGFEESDKIGSKKKLSPSRVKRAKEWSKKKNEAQATAVEEKEEPKVPAVRSTPTPQAGGGAETSQQQQLQTKPNEQPQASGESENKASSVVNDHAFNFDDILKCDTIQLLTNGMGGDGDNMKSRFSRWFKQESPEKVESRRSSMQDDHNIIKDLLSDIGETSVSIPGDSEAYFAPISPAGNTGGIIGGKRGTHLDELEAKMRQNTDASSGLPQKHQQQKPDEEMTAAFKKLVGSRSLFKHPSFWLASHILFQLVQAQAGGHAVTSNGPMNKTQPMSLLEMLNHSQQQDEAARMSGNPHLLSAASPNIANLHQHASDLTMKLQQAQMQQQKQQMDMLNKLINATVHPQQMRTSPLHDMGMQQSRELLNRPEAQAILQGLKRGEITTQHLYQQLANPALQPRHREMLVTILKMQGGGGGYGPSPRVLSPVPPHHMFQQQQQQQLRVSPLPPNAMHQRIPSPRELQVHTQNILQRALIKKKLEEQQENYRKKQEMQRGQSPNTNNTQGPAKSVSSPTPLAFTPTSVLRKMTADKDEAGRPIVKANNYQTQTPEQFFSQHQQQQQRMFNQPPPGTSQQAQPQRKPAAAQFGGSQAPNGPGGPQSQYNPQYSTNQQFAQQLTQQQLRAQHQHRPANQPMQQQHHQGQHQQAQQLGFSATTRKPTYGGGLATIIGTNIKANRSNPIGRGGISDGDLSPTTTNQLARWFSPDLLERARGGELPSTAGLAQHALSLEEIERQTAPPVHN</sequence>
<keyword evidence="2" id="KW-0963">Cytoplasm</keyword>
<feature type="region of interest" description="Disordered" evidence="4">
    <location>
        <begin position="463"/>
        <end position="483"/>
    </location>
</feature>
<feature type="region of interest" description="Disordered" evidence="4">
    <location>
        <begin position="177"/>
        <end position="349"/>
    </location>
</feature>
<dbReference type="InterPro" id="IPR018862">
    <property type="entry name" value="eIF4E-T"/>
</dbReference>
<evidence type="ECO:0000256" key="2">
    <source>
        <dbReference type="ARBA" id="ARBA00022490"/>
    </source>
</evidence>
<feature type="compositionally biased region" description="Basic and acidic residues" evidence="4">
    <location>
        <begin position="196"/>
        <end position="242"/>
    </location>
</feature>
<feature type="compositionally biased region" description="Basic residues" evidence="4">
    <location>
        <begin position="272"/>
        <end position="283"/>
    </location>
</feature>
<feature type="compositionally biased region" description="Polar residues" evidence="4">
    <location>
        <begin position="754"/>
        <end position="781"/>
    </location>
</feature>
<dbReference type="GO" id="GO:0005634">
    <property type="term" value="C:nucleus"/>
    <property type="evidence" value="ECO:0007669"/>
    <property type="project" value="TreeGrafter"/>
</dbReference>
<keyword evidence="3" id="KW-0175">Coiled coil</keyword>
<feature type="compositionally biased region" description="Basic and acidic residues" evidence="4">
    <location>
        <begin position="259"/>
        <end position="271"/>
    </location>
</feature>
<feature type="compositionally biased region" description="Low complexity" evidence="4">
    <location>
        <begin position="834"/>
        <end position="846"/>
    </location>
</feature>
<name>A0AAV8XEA7_9CUCU</name>
<feature type="region of interest" description="Disordered" evidence="4">
    <location>
        <begin position="677"/>
        <end position="704"/>
    </location>
</feature>
<evidence type="ECO:0000313" key="5">
    <source>
        <dbReference type="EMBL" id="KAJ8936844.1"/>
    </source>
</evidence>
<feature type="compositionally biased region" description="Low complexity" evidence="4">
    <location>
        <begin position="871"/>
        <end position="884"/>
    </location>
</feature>
<feature type="coiled-coil region" evidence="3">
    <location>
        <begin position="568"/>
        <end position="600"/>
    </location>
</feature>
<dbReference type="Pfam" id="PF10477">
    <property type="entry name" value="EIF4E-T"/>
    <property type="match status" value="1"/>
</dbReference>